<name>A0A4Z0M4Z4_9GAMM</name>
<keyword evidence="7 8" id="KW-0472">Membrane</keyword>
<dbReference type="Pfam" id="PF01925">
    <property type="entry name" value="TauE"/>
    <property type="match status" value="1"/>
</dbReference>
<evidence type="ECO:0000256" key="3">
    <source>
        <dbReference type="ARBA" id="ARBA00022448"/>
    </source>
</evidence>
<dbReference type="RefSeq" id="WP_135441737.1">
    <property type="nucleotide sequence ID" value="NZ_SRLE01000005.1"/>
</dbReference>
<comment type="subcellular location">
    <subcellularLocation>
        <location evidence="1 8">Cell membrane</location>
        <topology evidence="1 8">Multi-pass membrane protein</topology>
    </subcellularLocation>
</comment>
<gene>
    <name evidence="9" type="ORF">E4634_05795</name>
</gene>
<keyword evidence="4 8" id="KW-1003">Cell membrane</keyword>
<evidence type="ECO:0000256" key="8">
    <source>
        <dbReference type="RuleBase" id="RU363041"/>
    </source>
</evidence>
<keyword evidence="6 8" id="KW-1133">Transmembrane helix</keyword>
<evidence type="ECO:0000313" key="10">
    <source>
        <dbReference type="Proteomes" id="UP000298050"/>
    </source>
</evidence>
<feature type="transmembrane region" description="Helical" evidence="8">
    <location>
        <begin position="98"/>
        <end position="117"/>
    </location>
</feature>
<comment type="similarity">
    <text evidence="2 8">Belongs to the 4-toluene sulfonate uptake permease (TSUP) (TC 2.A.102) family.</text>
</comment>
<comment type="caution">
    <text evidence="9">The sequence shown here is derived from an EMBL/GenBank/DDBJ whole genome shotgun (WGS) entry which is preliminary data.</text>
</comment>
<dbReference type="PANTHER" id="PTHR30269">
    <property type="entry name" value="TRANSMEMBRANE PROTEIN YFCA"/>
    <property type="match status" value="1"/>
</dbReference>
<evidence type="ECO:0000256" key="7">
    <source>
        <dbReference type="ARBA" id="ARBA00023136"/>
    </source>
</evidence>
<sequence length="249" mass="26611">MLTDPSFYLVSIPAVLLYGIAKGGFGGAMSMLSVPMMALVMPPTQAAAIILPILVVMDGFAVHTYWGHYDRRALRLLLPGAIVGVGIGYLAAGVTHDAFMRVLIGAISLAFAAQQLLRLRASTSSEHNPVAATVFGTLAGFTSFNIHAGGPPFTMYLMPKRLEPLLFAGTAGVFFAVVNLVKLVPYTLLGQFSTTNLLYSAVLVPLAPLGVKLGHFLVRRSSPGFYYQVINLCLLAVGLKLLWEGVANW</sequence>
<organism evidence="9 10">
    <name type="scientific">Mangrovimicrobium sediminis</name>
    <dbReference type="NCBI Taxonomy" id="2562682"/>
    <lineage>
        <taxon>Bacteria</taxon>
        <taxon>Pseudomonadati</taxon>
        <taxon>Pseudomonadota</taxon>
        <taxon>Gammaproteobacteria</taxon>
        <taxon>Cellvibrionales</taxon>
        <taxon>Halieaceae</taxon>
        <taxon>Mangrovimicrobium</taxon>
    </lineage>
</organism>
<keyword evidence="10" id="KW-1185">Reference proteome</keyword>
<evidence type="ECO:0000256" key="5">
    <source>
        <dbReference type="ARBA" id="ARBA00022692"/>
    </source>
</evidence>
<feature type="transmembrane region" description="Helical" evidence="8">
    <location>
        <begin position="45"/>
        <end position="66"/>
    </location>
</feature>
<feature type="transmembrane region" description="Helical" evidence="8">
    <location>
        <begin position="197"/>
        <end position="218"/>
    </location>
</feature>
<feature type="transmembrane region" description="Helical" evidence="8">
    <location>
        <begin position="7"/>
        <end position="25"/>
    </location>
</feature>
<dbReference type="InterPro" id="IPR002781">
    <property type="entry name" value="TM_pro_TauE-like"/>
</dbReference>
<accession>A0A4Z0M4Z4</accession>
<dbReference type="EMBL" id="SRLE01000005">
    <property type="protein sequence ID" value="TGD74712.1"/>
    <property type="molecule type" value="Genomic_DNA"/>
</dbReference>
<dbReference type="GO" id="GO:0005886">
    <property type="term" value="C:plasma membrane"/>
    <property type="evidence" value="ECO:0007669"/>
    <property type="project" value="UniProtKB-SubCell"/>
</dbReference>
<feature type="transmembrane region" description="Helical" evidence="8">
    <location>
        <begin position="225"/>
        <end position="243"/>
    </location>
</feature>
<reference evidence="9 10" key="1">
    <citation type="submission" date="2019-04" db="EMBL/GenBank/DDBJ databases">
        <title>Taxonomy of novel Haliea sp. from mangrove soil of West Coast of India.</title>
        <authorList>
            <person name="Verma A."/>
            <person name="Kumar P."/>
            <person name="Krishnamurthi S."/>
        </authorList>
    </citation>
    <scope>NUCLEOTIDE SEQUENCE [LARGE SCALE GENOMIC DNA]</scope>
    <source>
        <strain evidence="9 10">SAOS-164</strain>
    </source>
</reference>
<feature type="transmembrane region" description="Helical" evidence="8">
    <location>
        <begin position="165"/>
        <end position="185"/>
    </location>
</feature>
<dbReference type="PANTHER" id="PTHR30269:SF37">
    <property type="entry name" value="MEMBRANE TRANSPORTER PROTEIN"/>
    <property type="match status" value="1"/>
</dbReference>
<evidence type="ECO:0000256" key="6">
    <source>
        <dbReference type="ARBA" id="ARBA00022989"/>
    </source>
</evidence>
<proteinExistence type="inferred from homology"/>
<dbReference type="AlphaFoldDB" id="A0A4Z0M4Z4"/>
<keyword evidence="3" id="KW-0813">Transport</keyword>
<dbReference type="OrthoDB" id="7028171at2"/>
<evidence type="ECO:0000256" key="2">
    <source>
        <dbReference type="ARBA" id="ARBA00009142"/>
    </source>
</evidence>
<evidence type="ECO:0000256" key="1">
    <source>
        <dbReference type="ARBA" id="ARBA00004651"/>
    </source>
</evidence>
<evidence type="ECO:0000313" key="9">
    <source>
        <dbReference type="EMBL" id="TGD74712.1"/>
    </source>
</evidence>
<dbReference type="Proteomes" id="UP000298050">
    <property type="component" value="Unassembled WGS sequence"/>
</dbReference>
<feature type="transmembrane region" description="Helical" evidence="8">
    <location>
        <begin position="73"/>
        <end position="92"/>
    </location>
</feature>
<keyword evidence="5 8" id="KW-0812">Transmembrane</keyword>
<dbReference type="InterPro" id="IPR052017">
    <property type="entry name" value="TSUP"/>
</dbReference>
<protein>
    <recommendedName>
        <fullName evidence="8">Probable membrane transporter protein</fullName>
    </recommendedName>
</protein>
<evidence type="ECO:0000256" key="4">
    <source>
        <dbReference type="ARBA" id="ARBA00022475"/>
    </source>
</evidence>